<evidence type="ECO:0000256" key="1">
    <source>
        <dbReference type="SAM" id="Phobius"/>
    </source>
</evidence>
<dbReference type="KEGG" id="cce:Ccel_1440"/>
<sequence>MICPNCKIEYEKGYTQCSDCNIDLVERANLPQHVYRISQVGLSMLKFGIVLLFVSIFELMTVITLNDTYIIHRTYGGSPGGILSDINPILKILLAVQFIISVMVIIYGFFSKERN</sequence>
<gene>
    <name evidence="2" type="ordered locus">Ccel_1440</name>
</gene>
<feature type="transmembrane region" description="Helical" evidence="1">
    <location>
        <begin position="45"/>
        <end position="65"/>
    </location>
</feature>
<accession>B8I1W8</accession>
<keyword evidence="1" id="KW-1133">Transmembrane helix</keyword>
<dbReference type="HOGENOM" id="CLU_2104779_0_0_9"/>
<name>B8I1W8_RUMCH</name>
<dbReference type="AlphaFoldDB" id="B8I1W8"/>
<keyword evidence="3" id="KW-1185">Reference proteome</keyword>
<dbReference type="EMBL" id="CP001348">
    <property type="protein sequence ID" value="ACL75794.1"/>
    <property type="molecule type" value="Genomic_DNA"/>
</dbReference>
<evidence type="ECO:0000313" key="2">
    <source>
        <dbReference type="EMBL" id="ACL75794.1"/>
    </source>
</evidence>
<feature type="transmembrane region" description="Helical" evidence="1">
    <location>
        <begin position="89"/>
        <end position="110"/>
    </location>
</feature>
<dbReference type="eggNOG" id="ENOG5033X6J">
    <property type="taxonomic scope" value="Bacteria"/>
</dbReference>
<dbReference type="RefSeq" id="WP_015924938.1">
    <property type="nucleotide sequence ID" value="NC_011898.1"/>
</dbReference>
<evidence type="ECO:0000313" key="3">
    <source>
        <dbReference type="Proteomes" id="UP000001349"/>
    </source>
</evidence>
<organism evidence="2 3">
    <name type="scientific">Ruminiclostridium cellulolyticum (strain ATCC 35319 / DSM 5812 / JCM 6584 / H10)</name>
    <name type="common">Clostridium cellulolyticum</name>
    <dbReference type="NCBI Taxonomy" id="394503"/>
    <lineage>
        <taxon>Bacteria</taxon>
        <taxon>Bacillati</taxon>
        <taxon>Bacillota</taxon>
        <taxon>Clostridia</taxon>
        <taxon>Eubacteriales</taxon>
        <taxon>Oscillospiraceae</taxon>
        <taxon>Ruminiclostridium</taxon>
    </lineage>
</organism>
<protein>
    <submittedName>
        <fullName evidence="2">Uncharacterized protein</fullName>
    </submittedName>
</protein>
<keyword evidence="1" id="KW-0472">Membrane</keyword>
<proteinExistence type="predicted"/>
<dbReference type="Proteomes" id="UP000001349">
    <property type="component" value="Chromosome"/>
</dbReference>
<dbReference type="OrthoDB" id="1739584at2"/>
<keyword evidence="1" id="KW-0812">Transmembrane</keyword>
<reference evidence="2 3" key="1">
    <citation type="submission" date="2009-01" db="EMBL/GenBank/DDBJ databases">
        <title>Complete sequence of Clostridium cellulolyticum H10.</title>
        <authorList>
            <consortium name="US DOE Joint Genome Institute"/>
            <person name="Lucas S."/>
            <person name="Copeland A."/>
            <person name="Lapidus A."/>
            <person name="Glavina del Rio T."/>
            <person name="Dalin E."/>
            <person name="Tice H."/>
            <person name="Bruce D."/>
            <person name="Goodwin L."/>
            <person name="Pitluck S."/>
            <person name="Chertkov O."/>
            <person name="Saunders E."/>
            <person name="Brettin T."/>
            <person name="Detter J.C."/>
            <person name="Han C."/>
            <person name="Larimer F."/>
            <person name="Land M."/>
            <person name="Hauser L."/>
            <person name="Kyrpides N."/>
            <person name="Ivanova N."/>
            <person name="Zhou J."/>
            <person name="Richardson P."/>
        </authorList>
    </citation>
    <scope>NUCLEOTIDE SEQUENCE [LARGE SCALE GENOMIC DNA]</scope>
    <source>
        <strain evidence="3">ATCC 35319 / DSM 5812 / JCM 6584 / H10</strain>
    </source>
</reference>